<proteinExistence type="predicted"/>
<evidence type="ECO:0000256" key="1">
    <source>
        <dbReference type="SAM" id="MobiDB-lite"/>
    </source>
</evidence>
<dbReference type="STRING" id="403935.SAMN05216481_116109"/>
<sequence length="184" mass="20206">MHSKESLEAEAERLRRRPAAESAPPVLCEFTVDLPGDPARYAGRLRSVLSAAVSLGAAADFEEEEELPTEGVPGWFAAVCSPGGEGVPDFARDGRGAYGAHTGSRPWSLQNWLCRFDPDDDSRGWQWWDVTQSGPSRAHIWVDGWGESFFGCRELRWAAYTAGALRVEGPTVRRSDAWAQETPA</sequence>
<reference evidence="2 3" key="1">
    <citation type="submission" date="2016-10" db="EMBL/GenBank/DDBJ databases">
        <authorList>
            <person name="de Groot N.N."/>
        </authorList>
    </citation>
    <scope>NUCLEOTIDE SEQUENCE [LARGE SCALE GENOMIC DNA]</scope>
    <source>
        <strain evidence="2 3">CGMCC 4.3519</strain>
    </source>
</reference>
<name>A0A1H9J7J5_9ACTN</name>
<protein>
    <submittedName>
        <fullName evidence="2">Uncharacterized protein</fullName>
    </submittedName>
</protein>
<feature type="region of interest" description="Disordered" evidence="1">
    <location>
        <begin position="1"/>
        <end position="22"/>
    </location>
</feature>
<accession>A0A1H9J7J5</accession>
<organism evidence="2 3">
    <name type="scientific">Streptomyces radiopugnans</name>
    <dbReference type="NCBI Taxonomy" id="403935"/>
    <lineage>
        <taxon>Bacteria</taxon>
        <taxon>Bacillati</taxon>
        <taxon>Actinomycetota</taxon>
        <taxon>Actinomycetes</taxon>
        <taxon>Kitasatosporales</taxon>
        <taxon>Streptomycetaceae</taxon>
        <taxon>Streptomyces</taxon>
    </lineage>
</organism>
<evidence type="ECO:0000313" key="3">
    <source>
        <dbReference type="Proteomes" id="UP000199055"/>
    </source>
</evidence>
<dbReference type="RefSeq" id="WP_342745087.1">
    <property type="nucleotide sequence ID" value="NZ_FOET01000016.1"/>
</dbReference>
<dbReference type="AlphaFoldDB" id="A0A1H9J7J5"/>
<feature type="compositionally biased region" description="Basic and acidic residues" evidence="1">
    <location>
        <begin position="1"/>
        <end position="13"/>
    </location>
</feature>
<dbReference type="Proteomes" id="UP000199055">
    <property type="component" value="Unassembled WGS sequence"/>
</dbReference>
<keyword evidence="3" id="KW-1185">Reference proteome</keyword>
<dbReference type="EMBL" id="FOET01000016">
    <property type="protein sequence ID" value="SEQ82830.1"/>
    <property type="molecule type" value="Genomic_DNA"/>
</dbReference>
<gene>
    <name evidence="2" type="ORF">SAMN05216481_116109</name>
</gene>
<evidence type="ECO:0000313" key="2">
    <source>
        <dbReference type="EMBL" id="SEQ82830.1"/>
    </source>
</evidence>